<reference evidence="2 3" key="1">
    <citation type="submission" date="2019-02" db="EMBL/GenBank/DDBJ databases">
        <title>Draft genome sequences of novel Actinobacteria.</title>
        <authorList>
            <person name="Sahin N."/>
            <person name="Ay H."/>
            <person name="Saygin H."/>
        </authorList>
    </citation>
    <scope>NUCLEOTIDE SEQUENCE [LARGE SCALE GENOMIC DNA]</scope>
    <source>
        <strain evidence="2 3">KC201</strain>
    </source>
</reference>
<keyword evidence="1" id="KW-0732">Signal</keyword>
<feature type="signal peptide" evidence="1">
    <location>
        <begin position="1"/>
        <end position="22"/>
    </location>
</feature>
<dbReference type="Proteomes" id="UP000295157">
    <property type="component" value="Unassembled WGS sequence"/>
</dbReference>
<gene>
    <name evidence="2" type="ORF">E1267_26715</name>
</gene>
<dbReference type="OrthoDB" id="3540976at2"/>
<keyword evidence="3" id="KW-1185">Reference proteome</keyword>
<dbReference type="EMBL" id="SMJZ01000115">
    <property type="protein sequence ID" value="TDC03279.1"/>
    <property type="molecule type" value="Genomic_DNA"/>
</dbReference>
<sequence length="150" mass="16715">MGLAASMIATGVAMVAPSVASASPGYHLYTKWSGAGKPCKKGSKTKAYDTVIPRHKYDERHVKMIFGIPTGYSYARQRAFNLARVEAVCSKRYATGPNNWQWWQAYYGLERGKVSRLKQGKHTCSRSGTCGNAHSTKYGTWRAGWTHFKM</sequence>
<name>A0A4R4N3H7_9ACTN</name>
<organism evidence="2 3">
    <name type="scientific">Nonomuraea longispora</name>
    <dbReference type="NCBI Taxonomy" id="1848320"/>
    <lineage>
        <taxon>Bacteria</taxon>
        <taxon>Bacillati</taxon>
        <taxon>Actinomycetota</taxon>
        <taxon>Actinomycetes</taxon>
        <taxon>Streptosporangiales</taxon>
        <taxon>Streptosporangiaceae</taxon>
        <taxon>Nonomuraea</taxon>
    </lineage>
</organism>
<protein>
    <submittedName>
        <fullName evidence="2">Uncharacterized protein</fullName>
    </submittedName>
</protein>
<accession>A0A4R4N3H7</accession>
<evidence type="ECO:0000313" key="2">
    <source>
        <dbReference type="EMBL" id="TDC03279.1"/>
    </source>
</evidence>
<feature type="chain" id="PRO_5020799171" evidence="1">
    <location>
        <begin position="23"/>
        <end position="150"/>
    </location>
</feature>
<proteinExistence type="predicted"/>
<comment type="caution">
    <text evidence="2">The sequence shown here is derived from an EMBL/GenBank/DDBJ whole genome shotgun (WGS) entry which is preliminary data.</text>
</comment>
<evidence type="ECO:0000256" key="1">
    <source>
        <dbReference type="SAM" id="SignalP"/>
    </source>
</evidence>
<dbReference type="AlphaFoldDB" id="A0A4R4N3H7"/>
<evidence type="ECO:0000313" key="3">
    <source>
        <dbReference type="Proteomes" id="UP000295157"/>
    </source>
</evidence>
<dbReference type="RefSeq" id="WP_132336153.1">
    <property type="nucleotide sequence ID" value="NZ_SMJZ01000115.1"/>
</dbReference>